<dbReference type="Proteomes" id="UP001497516">
    <property type="component" value="Chromosome 4"/>
</dbReference>
<keyword evidence="1" id="KW-0812">Transmembrane</keyword>
<keyword evidence="3" id="KW-1185">Reference proteome</keyword>
<dbReference type="AlphaFoldDB" id="A0AAV2E3A6"/>
<keyword evidence="1" id="KW-0472">Membrane</keyword>
<keyword evidence="1" id="KW-1133">Transmembrane helix</keyword>
<accession>A0AAV2E3A6</accession>
<gene>
    <name evidence="2" type="ORF">LTRI10_LOCUS21733</name>
</gene>
<sequence length="78" mass="8651">MYSSNFLSGMPYDDVVGVAASSCLAIIVLWFIQHDMTKLHRHNISKNLIYICPDLNSQDTCSATKTKALSIDNCIKKG</sequence>
<evidence type="ECO:0000313" key="3">
    <source>
        <dbReference type="Proteomes" id="UP001497516"/>
    </source>
</evidence>
<evidence type="ECO:0000313" key="2">
    <source>
        <dbReference type="EMBL" id="CAL1380279.1"/>
    </source>
</evidence>
<organism evidence="2 3">
    <name type="scientific">Linum trigynum</name>
    <dbReference type="NCBI Taxonomy" id="586398"/>
    <lineage>
        <taxon>Eukaryota</taxon>
        <taxon>Viridiplantae</taxon>
        <taxon>Streptophyta</taxon>
        <taxon>Embryophyta</taxon>
        <taxon>Tracheophyta</taxon>
        <taxon>Spermatophyta</taxon>
        <taxon>Magnoliopsida</taxon>
        <taxon>eudicotyledons</taxon>
        <taxon>Gunneridae</taxon>
        <taxon>Pentapetalae</taxon>
        <taxon>rosids</taxon>
        <taxon>fabids</taxon>
        <taxon>Malpighiales</taxon>
        <taxon>Linaceae</taxon>
        <taxon>Linum</taxon>
    </lineage>
</organism>
<name>A0AAV2E3A6_9ROSI</name>
<dbReference type="EMBL" id="OZ034817">
    <property type="protein sequence ID" value="CAL1380279.1"/>
    <property type="molecule type" value="Genomic_DNA"/>
</dbReference>
<evidence type="ECO:0000256" key="1">
    <source>
        <dbReference type="SAM" id="Phobius"/>
    </source>
</evidence>
<feature type="transmembrane region" description="Helical" evidence="1">
    <location>
        <begin position="15"/>
        <end position="32"/>
    </location>
</feature>
<protein>
    <submittedName>
        <fullName evidence="2">Uncharacterized protein</fullName>
    </submittedName>
</protein>
<proteinExistence type="predicted"/>
<reference evidence="2 3" key="1">
    <citation type="submission" date="2024-04" db="EMBL/GenBank/DDBJ databases">
        <authorList>
            <person name="Fracassetti M."/>
        </authorList>
    </citation>
    <scope>NUCLEOTIDE SEQUENCE [LARGE SCALE GENOMIC DNA]</scope>
</reference>